<reference evidence="1 2" key="1">
    <citation type="journal article" date="2019" name="Nat. Ecol. Evol.">
        <title>Megaphylogeny resolves global patterns of mushroom evolution.</title>
        <authorList>
            <person name="Varga T."/>
            <person name="Krizsan K."/>
            <person name="Foldi C."/>
            <person name="Dima B."/>
            <person name="Sanchez-Garcia M."/>
            <person name="Sanchez-Ramirez S."/>
            <person name="Szollosi G.J."/>
            <person name="Szarkandi J.G."/>
            <person name="Papp V."/>
            <person name="Albert L."/>
            <person name="Andreopoulos W."/>
            <person name="Angelini C."/>
            <person name="Antonin V."/>
            <person name="Barry K.W."/>
            <person name="Bougher N.L."/>
            <person name="Buchanan P."/>
            <person name="Buyck B."/>
            <person name="Bense V."/>
            <person name="Catcheside P."/>
            <person name="Chovatia M."/>
            <person name="Cooper J."/>
            <person name="Damon W."/>
            <person name="Desjardin D."/>
            <person name="Finy P."/>
            <person name="Geml J."/>
            <person name="Haridas S."/>
            <person name="Hughes K."/>
            <person name="Justo A."/>
            <person name="Karasinski D."/>
            <person name="Kautmanova I."/>
            <person name="Kiss B."/>
            <person name="Kocsube S."/>
            <person name="Kotiranta H."/>
            <person name="LaButti K.M."/>
            <person name="Lechner B.E."/>
            <person name="Liimatainen K."/>
            <person name="Lipzen A."/>
            <person name="Lukacs Z."/>
            <person name="Mihaltcheva S."/>
            <person name="Morgado L.N."/>
            <person name="Niskanen T."/>
            <person name="Noordeloos M.E."/>
            <person name="Ohm R.A."/>
            <person name="Ortiz-Santana B."/>
            <person name="Ovrebo C."/>
            <person name="Racz N."/>
            <person name="Riley R."/>
            <person name="Savchenko A."/>
            <person name="Shiryaev A."/>
            <person name="Soop K."/>
            <person name="Spirin V."/>
            <person name="Szebenyi C."/>
            <person name="Tomsovsky M."/>
            <person name="Tulloss R.E."/>
            <person name="Uehling J."/>
            <person name="Grigoriev I.V."/>
            <person name="Vagvolgyi C."/>
            <person name="Papp T."/>
            <person name="Martin F.M."/>
            <person name="Miettinen O."/>
            <person name="Hibbett D.S."/>
            <person name="Nagy L.G."/>
        </authorList>
    </citation>
    <scope>NUCLEOTIDE SEQUENCE [LARGE SCALE GENOMIC DNA]</scope>
    <source>
        <strain evidence="1 2">NL-1719</strain>
    </source>
</reference>
<proteinExistence type="predicted"/>
<protein>
    <submittedName>
        <fullName evidence="1">Phosphatases II</fullName>
    </submittedName>
</protein>
<dbReference type="EMBL" id="ML208634">
    <property type="protein sequence ID" value="TFK61717.1"/>
    <property type="molecule type" value="Genomic_DNA"/>
</dbReference>
<dbReference type="Proteomes" id="UP000308600">
    <property type="component" value="Unassembled WGS sequence"/>
</dbReference>
<name>A0ACD3AA64_9AGAR</name>
<organism evidence="1 2">
    <name type="scientific">Pluteus cervinus</name>
    <dbReference type="NCBI Taxonomy" id="181527"/>
    <lineage>
        <taxon>Eukaryota</taxon>
        <taxon>Fungi</taxon>
        <taxon>Dikarya</taxon>
        <taxon>Basidiomycota</taxon>
        <taxon>Agaricomycotina</taxon>
        <taxon>Agaricomycetes</taxon>
        <taxon>Agaricomycetidae</taxon>
        <taxon>Agaricales</taxon>
        <taxon>Pluteineae</taxon>
        <taxon>Pluteaceae</taxon>
        <taxon>Pluteus</taxon>
    </lineage>
</organism>
<accession>A0ACD3AA64</accession>
<sequence>MSCVKVSIKPAGLSFQSLYITADSLPSSSFSMNYRNSHNISSIVTSPSQGSTSCGSSSSLASLQSPHQYHHSHHHNLLHPSSSTHHIHNHTRPAHHPKTQPLSLASPTSLLSPHSSRINNRGASEIIPRIYISDLSFAENPNQLASHRITHILSVLPDTIFSPPESVLTPQPKRLQVKIEDFPFAELAGHLPETTKWIRDALKENGETRVLVHCAEGISRSVSVVAAFLMAQFGWTPGEAVGFIKSKRRIADPNFGFVQQLHEYGRDELGQVQVQAQQQLGTSGMMGVKLPGFAIAGQVEGQTLSLMGSLLQSTSTMTSPP</sequence>
<keyword evidence="2" id="KW-1185">Reference proteome</keyword>
<evidence type="ECO:0000313" key="1">
    <source>
        <dbReference type="EMBL" id="TFK61717.1"/>
    </source>
</evidence>
<gene>
    <name evidence="1" type="ORF">BDN72DRAFT_430280</name>
</gene>
<evidence type="ECO:0000313" key="2">
    <source>
        <dbReference type="Proteomes" id="UP000308600"/>
    </source>
</evidence>